<gene>
    <name evidence="2" type="ORF">P2L57_17915</name>
</gene>
<name>A0ABT5Z112_9ACTN</name>
<proteinExistence type="predicted"/>
<sequence length="250" mass="26656">MDTAPFSAEAFRRALDDACHIAGVSAEGADLVHVTVNAVFRLTSVPLVVRIAGPQLGIEDAVRIVGLARWLENEDLPTVRLAVLRVDQPVITASGMPATFWRYLPQRPELQPTPTPRNWPTHSAASTHSAHRPVRCPDGTHSVSPAPGSSGHRTTPLRQPSHSFATSPTAWQTNCPAFPSPCPVRSSTVTPTSATCCARPAATPSCATWTSCPSGHPSGTRPLTRLGTCVDPDHPRGRGKQTMLENRCGS</sequence>
<evidence type="ECO:0000313" key="3">
    <source>
        <dbReference type="Proteomes" id="UP001220022"/>
    </source>
</evidence>
<feature type="region of interest" description="Disordered" evidence="1">
    <location>
        <begin position="107"/>
        <end position="165"/>
    </location>
</feature>
<keyword evidence="3" id="KW-1185">Reference proteome</keyword>
<dbReference type="EMBL" id="JARHTQ010000010">
    <property type="protein sequence ID" value="MDF2257528.1"/>
    <property type="molecule type" value="Genomic_DNA"/>
</dbReference>
<accession>A0ABT5Z112</accession>
<feature type="compositionally biased region" description="Polar residues" evidence="1">
    <location>
        <begin position="151"/>
        <end position="165"/>
    </location>
</feature>
<reference evidence="2 3" key="1">
    <citation type="submission" date="2023-03" db="EMBL/GenBank/DDBJ databases">
        <title>Draft genome sequence of type strain Streptomyces ferralitis JCM 14344.</title>
        <authorList>
            <person name="Klaysubun C."/>
            <person name="Duangmal K."/>
        </authorList>
    </citation>
    <scope>NUCLEOTIDE SEQUENCE [LARGE SCALE GENOMIC DNA]</scope>
    <source>
        <strain evidence="2 3">JCM 14344</strain>
    </source>
</reference>
<dbReference type="Proteomes" id="UP001220022">
    <property type="component" value="Unassembled WGS sequence"/>
</dbReference>
<protein>
    <submittedName>
        <fullName evidence="2">Uncharacterized protein</fullName>
    </submittedName>
</protein>
<evidence type="ECO:0000313" key="2">
    <source>
        <dbReference type="EMBL" id="MDF2257528.1"/>
    </source>
</evidence>
<feature type="compositionally biased region" description="Polar residues" evidence="1">
    <location>
        <begin position="118"/>
        <end position="128"/>
    </location>
</feature>
<evidence type="ECO:0000256" key="1">
    <source>
        <dbReference type="SAM" id="MobiDB-lite"/>
    </source>
</evidence>
<organism evidence="2 3">
    <name type="scientific">Streptantibioticus ferralitis</name>
    <dbReference type="NCBI Taxonomy" id="236510"/>
    <lineage>
        <taxon>Bacteria</taxon>
        <taxon>Bacillati</taxon>
        <taxon>Actinomycetota</taxon>
        <taxon>Actinomycetes</taxon>
        <taxon>Kitasatosporales</taxon>
        <taxon>Streptomycetaceae</taxon>
        <taxon>Streptantibioticus</taxon>
    </lineage>
</organism>
<comment type="caution">
    <text evidence="2">The sequence shown here is derived from an EMBL/GenBank/DDBJ whole genome shotgun (WGS) entry which is preliminary data.</text>
</comment>